<dbReference type="SUPFAM" id="SSF53448">
    <property type="entry name" value="Nucleotide-diphospho-sugar transferases"/>
    <property type="match status" value="1"/>
</dbReference>
<dbReference type="InterPro" id="IPR025877">
    <property type="entry name" value="MobA-like_NTP_Trfase"/>
</dbReference>
<dbReference type="GO" id="GO:0016779">
    <property type="term" value="F:nucleotidyltransferase activity"/>
    <property type="evidence" value="ECO:0007669"/>
    <property type="project" value="UniProtKB-KW"/>
</dbReference>
<evidence type="ECO:0000313" key="14">
    <source>
        <dbReference type="Proteomes" id="UP000268469"/>
    </source>
</evidence>
<evidence type="ECO:0000256" key="1">
    <source>
        <dbReference type="ARBA" id="ARBA00000729"/>
    </source>
</evidence>
<evidence type="ECO:0000256" key="9">
    <source>
        <dbReference type="ARBA" id="ARBA00049235"/>
    </source>
</evidence>
<dbReference type="GO" id="GO:0008654">
    <property type="term" value="P:phospholipid biosynthetic process"/>
    <property type="evidence" value="ECO:0007669"/>
    <property type="project" value="InterPro"/>
</dbReference>
<dbReference type="GO" id="GO:0016020">
    <property type="term" value="C:membrane"/>
    <property type="evidence" value="ECO:0007669"/>
    <property type="project" value="InterPro"/>
</dbReference>
<accession>A0A660SFW9</accession>
<comment type="similarity">
    <text evidence="2">In the C-terminal section; belongs to the CDP-alcohol phosphatidyltransferase class-I family.</text>
</comment>
<evidence type="ECO:0000256" key="11">
    <source>
        <dbReference type="SAM" id="Phobius"/>
    </source>
</evidence>
<dbReference type="EC" id="2.7.7.74" evidence="4"/>
<dbReference type="InterPro" id="IPR029044">
    <property type="entry name" value="Nucleotide-diphossugar_trans"/>
</dbReference>
<dbReference type="Pfam" id="PF12804">
    <property type="entry name" value="NTP_transf_3"/>
    <property type="match status" value="1"/>
</dbReference>
<evidence type="ECO:0000256" key="4">
    <source>
        <dbReference type="ARBA" id="ARBA00012504"/>
    </source>
</evidence>
<evidence type="ECO:0000256" key="5">
    <source>
        <dbReference type="ARBA" id="ARBA00013268"/>
    </source>
</evidence>
<keyword evidence="11" id="KW-0812">Transmembrane</keyword>
<dbReference type="InterPro" id="IPR048254">
    <property type="entry name" value="CDP_ALCOHOL_P_TRANSF_CS"/>
</dbReference>
<dbReference type="Gene3D" id="1.20.120.1760">
    <property type="match status" value="1"/>
</dbReference>
<dbReference type="PANTHER" id="PTHR43584:SF8">
    <property type="entry name" value="N-ACETYLMURAMATE ALPHA-1-PHOSPHATE URIDYLYLTRANSFERASE"/>
    <property type="match status" value="1"/>
</dbReference>
<evidence type="ECO:0000313" key="13">
    <source>
        <dbReference type="EMBL" id="RKX69587.1"/>
    </source>
</evidence>
<dbReference type="Pfam" id="PF01066">
    <property type="entry name" value="CDP-OH_P_transf"/>
    <property type="match status" value="1"/>
</dbReference>
<organism evidence="13 14">
    <name type="scientific">candidate division WOR-3 bacterium</name>
    <dbReference type="NCBI Taxonomy" id="2052148"/>
    <lineage>
        <taxon>Bacteria</taxon>
        <taxon>Bacteria division WOR-3</taxon>
    </lineage>
</organism>
<evidence type="ECO:0000256" key="2">
    <source>
        <dbReference type="ARBA" id="ARBA00006982"/>
    </source>
</evidence>
<comment type="catalytic activity">
    <reaction evidence="1">
        <text>1D-myo-inositol 3-phosphate + CTP + H(+) = CDP-1L-myo-inositol + diphosphate</text>
        <dbReference type="Rhea" id="RHEA:30647"/>
        <dbReference type="ChEBI" id="CHEBI:15378"/>
        <dbReference type="ChEBI" id="CHEBI:33019"/>
        <dbReference type="ChEBI" id="CHEBI:37563"/>
        <dbReference type="ChEBI" id="CHEBI:58401"/>
        <dbReference type="ChEBI" id="CHEBI:62573"/>
        <dbReference type="EC" id="2.7.7.74"/>
    </reaction>
</comment>
<evidence type="ECO:0000256" key="3">
    <source>
        <dbReference type="ARBA" id="ARBA00007897"/>
    </source>
</evidence>
<comment type="similarity">
    <text evidence="3">In the N-terminal section; belongs to the MobA family.</text>
</comment>
<keyword evidence="11" id="KW-0472">Membrane</keyword>
<comment type="caution">
    <text evidence="13">The sequence shown here is derived from an EMBL/GenBank/DDBJ whole genome shotgun (WGS) entry which is preliminary data.</text>
</comment>
<dbReference type="PROSITE" id="PS00379">
    <property type="entry name" value="CDP_ALCOHOL_P_TRANSF"/>
    <property type="match status" value="1"/>
</dbReference>
<name>A0A660SFW9_UNCW3</name>
<dbReference type="PANTHER" id="PTHR43584">
    <property type="entry name" value="NUCLEOTIDYL TRANSFERASE"/>
    <property type="match status" value="1"/>
</dbReference>
<dbReference type="Gene3D" id="3.90.550.10">
    <property type="entry name" value="Spore Coat Polysaccharide Biosynthesis Protein SpsA, Chain A"/>
    <property type="match status" value="1"/>
</dbReference>
<keyword evidence="7 10" id="KW-0808">Transferase</keyword>
<feature type="transmembrane region" description="Helical" evidence="11">
    <location>
        <begin position="269"/>
        <end position="288"/>
    </location>
</feature>
<sequence>MKCLIIAGGKGSRLRRKGDTKPLIPLLGLPIIERVVLTAKRCGLTDFYIVSGYNHEKVIRFLDRLRKRWGVRIVNIINPDWEKENGYSVYQARSYLKERFLLLMADHLFDEDVIKLMMRTNLKDGEVCLAVDRNIKNHYVDPTDATKVLIENGRIIDIGKTIRRFNGYDTGIFLCTPVIFSALEESFKHGDTTLSGGVRVLAEEGRVRPVEITGKFWIDIDDERAFRKAEAHLVKGVIKSSDGPIARYLNRPISVLLTRLLVRTDVKPNLISVFSFLIAVMAAILFFLSQPLLGAVLTQVSSIVDGCDGEVARLKYLASELGGWLDSILDRYADGLILFGLTYHAFQLNPIALIFGFGALIGSLINSYIAIRYDRMIRDRYRIGRDLRLFIIFISVVAGFPLYGLLLLAIIMNLENIRRVIIILRHG</sequence>
<feature type="domain" description="MobA-like NTP transferase" evidence="12">
    <location>
        <begin position="3"/>
        <end position="139"/>
    </location>
</feature>
<dbReference type="Proteomes" id="UP000268469">
    <property type="component" value="Unassembled WGS sequence"/>
</dbReference>
<comment type="similarity">
    <text evidence="10">Belongs to the CDP-alcohol phosphatidyltransferase class-I family.</text>
</comment>
<feature type="transmembrane region" description="Helical" evidence="11">
    <location>
        <begin position="351"/>
        <end position="369"/>
    </location>
</feature>
<evidence type="ECO:0000256" key="7">
    <source>
        <dbReference type="ARBA" id="ARBA00022679"/>
    </source>
</evidence>
<gene>
    <name evidence="13" type="ORF">DRP53_07740</name>
</gene>
<dbReference type="EMBL" id="QNBE01000076">
    <property type="protein sequence ID" value="RKX69587.1"/>
    <property type="molecule type" value="Genomic_DNA"/>
</dbReference>
<evidence type="ECO:0000256" key="6">
    <source>
        <dbReference type="ARBA" id="ARBA00018322"/>
    </source>
</evidence>
<dbReference type="EC" id="2.7.8.34" evidence="5"/>
<proteinExistence type="inferred from homology"/>
<keyword evidence="11" id="KW-1133">Transmembrane helix</keyword>
<evidence type="ECO:0000256" key="8">
    <source>
        <dbReference type="ARBA" id="ARBA00022695"/>
    </source>
</evidence>
<dbReference type="InterPro" id="IPR043130">
    <property type="entry name" value="CDP-OH_PTrfase_TM_dom"/>
</dbReference>
<comment type="catalytic activity">
    <reaction evidence="9">
        <text>CDP-1L-myo-inositol + 1D-myo-inositol 3-phosphate = bis(1L-myo-inositol) 3,1'-phosphate 1-phosphate + CMP + H(+)</text>
        <dbReference type="Rhea" id="RHEA:31327"/>
        <dbReference type="ChEBI" id="CHEBI:15378"/>
        <dbReference type="ChEBI" id="CHEBI:58401"/>
        <dbReference type="ChEBI" id="CHEBI:60377"/>
        <dbReference type="ChEBI" id="CHEBI:62573"/>
        <dbReference type="ChEBI" id="CHEBI:62576"/>
        <dbReference type="EC" id="2.7.8.34"/>
    </reaction>
</comment>
<dbReference type="InterPro" id="IPR000462">
    <property type="entry name" value="CDP-OH_P_trans"/>
</dbReference>
<evidence type="ECO:0000259" key="12">
    <source>
        <dbReference type="Pfam" id="PF12804"/>
    </source>
</evidence>
<dbReference type="GO" id="GO:0016780">
    <property type="term" value="F:phosphotransferase activity, for other substituted phosphate groups"/>
    <property type="evidence" value="ECO:0007669"/>
    <property type="project" value="InterPro"/>
</dbReference>
<dbReference type="AlphaFoldDB" id="A0A660SFW9"/>
<keyword evidence="8" id="KW-0548">Nucleotidyltransferase</keyword>
<reference evidence="13 14" key="1">
    <citation type="submission" date="2018-06" db="EMBL/GenBank/DDBJ databases">
        <title>Extensive metabolic versatility and redundancy in microbially diverse, dynamic hydrothermal sediments.</title>
        <authorList>
            <person name="Dombrowski N."/>
            <person name="Teske A."/>
            <person name="Baker B.J."/>
        </authorList>
    </citation>
    <scope>NUCLEOTIDE SEQUENCE [LARGE SCALE GENOMIC DNA]</scope>
    <source>
        <strain evidence="13">B36_G15</strain>
    </source>
</reference>
<protein>
    <recommendedName>
        <fullName evidence="6">Bifunctional IPC transferase and DIPP synthase</fullName>
        <ecNumber evidence="4">2.7.7.74</ecNumber>
        <ecNumber evidence="5">2.7.8.34</ecNumber>
    </recommendedName>
</protein>
<evidence type="ECO:0000256" key="10">
    <source>
        <dbReference type="RuleBase" id="RU003750"/>
    </source>
</evidence>
<dbReference type="CDD" id="cd02523">
    <property type="entry name" value="PC_cytidylyltransferase"/>
    <property type="match status" value="1"/>
</dbReference>
<feature type="transmembrane region" description="Helical" evidence="11">
    <location>
        <begin position="389"/>
        <end position="412"/>
    </location>
</feature>
<dbReference type="InterPro" id="IPR050065">
    <property type="entry name" value="GlmU-like"/>
</dbReference>